<protein>
    <submittedName>
        <fullName evidence="2">Uncharacterized protein</fullName>
    </submittedName>
</protein>
<organism evidence="2 3">
    <name type="scientific">Hyaloperonospora brassicae</name>
    <name type="common">Brassica downy mildew</name>
    <name type="synonym">Peronospora brassicae</name>
    <dbReference type="NCBI Taxonomy" id="162125"/>
    <lineage>
        <taxon>Eukaryota</taxon>
        <taxon>Sar</taxon>
        <taxon>Stramenopiles</taxon>
        <taxon>Oomycota</taxon>
        <taxon>Peronosporomycetes</taxon>
        <taxon>Peronosporales</taxon>
        <taxon>Peronosporaceae</taxon>
        <taxon>Hyaloperonospora</taxon>
    </lineage>
</organism>
<evidence type="ECO:0000256" key="1">
    <source>
        <dbReference type="SAM" id="MobiDB-lite"/>
    </source>
</evidence>
<reference evidence="2" key="1">
    <citation type="submission" date="2022-12" db="EMBL/GenBank/DDBJ databases">
        <authorList>
            <person name="Webb A."/>
        </authorList>
    </citation>
    <scope>NUCLEOTIDE SEQUENCE</scope>
    <source>
        <strain evidence="2">Hp1</strain>
    </source>
</reference>
<evidence type="ECO:0000313" key="2">
    <source>
        <dbReference type="EMBL" id="CAI5719786.1"/>
    </source>
</evidence>
<dbReference type="Proteomes" id="UP001162031">
    <property type="component" value="Unassembled WGS sequence"/>
</dbReference>
<dbReference type="AlphaFoldDB" id="A0AAV0TFT2"/>
<dbReference type="EMBL" id="CANTFL010000251">
    <property type="protein sequence ID" value="CAI5719786.1"/>
    <property type="molecule type" value="Genomic_DNA"/>
</dbReference>
<feature type="compositionally biased region" description="Polar residues" evidence="1">
    <location>
        <begin position="163"/>
        <end position="176"/>
    </location>
</feature>
<feature type="region of interest" description="Disordered" evidence="1">
    <location>
        <begin position="144"/>
        <end position="176"/>
    </location>
</feature>
<keyword evidence="3" id="KW-1185">Reference proteome</keyword>
<sequence length="241" mass="27500">MDRYLVHSIFPPSNWMLQNYFLFTKLQLPTNVEIDAVEFLNGARFACDLAINTMYSNEFVNFANGVVSESAAAEKMQAGLSQTCYKAFLFAMQQTSKSGNRFSLKQLDINGVYLYGVNWERMSLAEMKQEEALEALTRSQRVELDQLEEKKKEGERDEDPNVSHETMPSVGSQTAKATLEDHTTMIERLHLDVLLETVEHLEVVSADLADQVLEKKSSAVWRFESLVTQPDNLDWRIVSVF</sequence>
<evidence type="ECO:0000313" key="3">
    <source>
        <dbReference type="Proteomes" id="UP001162031"/>
    </source>
</evidence>
<comment type="caution">
    <text evidence="2">The sequence shown here is derived from an EMBL/GenBank/DDBJ whole genome shotgun (WGS) entry which is preliminary data.</text>
</comment>
<gene>
    <name evidence="2" type="ORF">HBR001_LOCUS2258</name>
</gene>
<feature type="compositionally biased region" description="Basic and acidic residues" evidence="1">
    <location>
        <begin position="144"/>
        <end position="162"/>
    </location>
</feature>
<name>A0AAV0TFT2_HYABA</name>
<proteinExistence type="predicted"/>
<accession>A0AAV0TFT2</accession>